<evidence type="ECO:0000313" key="2">
    <source>
        <dbReference type="Proteomes" id="UP000050833"/>
    </source>
</evidence>
<dbReference type="Gene3D" id="3.40.630.30">
    <property type="match status" value="1"/>
</dbReference>
<keyword evidence="2" id="KW-1185">Reference proteome</keyword>
<reference evidence="1 2" key="1">
    <citation type="submission" date="2015-10" db="EMBL/GenBank/DDBJ databases">
        <title>Butyribacter intestini gen. nov., sp. nov., a butyric acid-producing bacterium of the family Lachnospiraceae isolated from the human faeces.</title>
        <authorList>
            <person name="Zou Y."/>
            <person name="Xue W."/>
            <person name="Luo G."/>
            <person name="Lv M."/>
        </authorList>
    </citation>
    <scope>NUCLEOTIDE SEQUENCE [LARGE SCALE GENOMIC DNA]</scope>
    <source>
        <strain evidence="1 2">TF01-11</strain>
    </source>
</reference>
<dbReference type="RefSeq" id="WP_055943324.1">
    <property type="nucleotide sequence ID" value="NZ_DBGBRS010000047.1"/>
</dbReference>
<dbReference type="InterPro" id="IPR016181">
    <property type="entry name" value="Acyl_CoA_acyltransferase"/>
</dbReference>
<name>A0AAW3JPT7_9FIRM</name>
<protein>
    <recommendedName>
        <fullName evidence="3">N-acetyltransferase domain-containing protein</fullName>
    </recommendedName>
</protein>
<evidence type="ECO:0000313" key="1">
    <source>
        <dbReference type="EMBL" id="KQC84544.1"/>
    </source>
</evidence>
<organism evidence="1 2">
    <name type="scientific">Butyribacter intestini</name>
    <dbReference type="NCBI Taxonomy" id="1703332"/>
    <lineage>
        <taxon>Bacteria</taxon>
        <taxon>Bacillati</taxon>
        <taxon>Bacillota</taxon>
        <taxon>Clostridia</taxon>
        <taxon>Lachnospirales</taxon>
        <taxon>Lachnospiraceae</taxon>
        <taxon>Butyribacter</taxon>
    </lineage>
</organism>
<dbReference type="EMBL" id="LLKB01000005">
    <property type="protein sequence ID" value="KQC84544.1"/>
    <property type="molecule type" value="Genomic_DNA"/>
</dbReference>
<dbReference type="Proteomes" id="UP000050833">
    <property type="component" value="Unassembled WGS sequence"/>
</dbReference>
<gene>
    <name evidence="1" type="ORF">APZ18_07245</name>
</gene>
<evidence type="ECO:0008006" key="3">
    <source>
        <dbReference type="Google" id="ProtNLM"/>
    </source>
</evidence>
<dbReference type="AlphaFoldDB" id="A0AAW3JPT7"/>
<accession>A0AAW3JPT7</accession>
<proteinExistence type="predicted"/>
<sequence length="224" mass="25802">MAKENKKAHKHIEDFNPDVMSLEKSYQDFSSKMQLFNAGSGYENFNDFIVSEASEYKNTGDGVTYVVWNILYDKDNIEIDRDIVSYYTLSATAIPYEDRIRCDEEEVLETGEEFDIEICGISALEIKMFAVNQNYQDVFFKYAGEDLPISAWIMRSIIDYAYSLLDGVIGFKALFLHSLPEAESFYTANGFNPVEVNMQPLHCVDSEYTAMYLALKEVHMNYDE</sequence>
<dbReference type="SUPFAM" id="SSF55729">
    <property type="entry name" value="Acyl-CoA N-acyltransferases (Nat)"/>
    <property type="match status" value="1"/>
</dbReference>
<comment type="caution">
    <text evidence="1">The sequence shown here is derived from an EMBL/GenBank/DDBJ whole genome shotgun (WGS) entry which is preliminary data.</text>
</comment>